<dbReference type="RefSeq" id="WP_149780150.1">
    <property type="nucleotide sequence ID" value="NZ_FRCB01000007.1"/>
</dbReference>
<protein>
    <submittedName>
        <fullName evidence="1">Uncharacterized protein</fullName>
    </submittedName>
</protein>
<keyword evidence="2" id="KW-1185">Reference proteome</keyword>
<evidence type="ECO:0000313" key="2">
    <source>
        <dbReference type="Proteomes" id="UP000322545"/>
    </source>
</evidence>
<accession>A0A1M7IK78</accession>
<proteinExistence type="predicted"/>
<sequence>MVLITPDAGPTGLTTSIDSLERQLSDMRGELQKLYDRIQDGDLENLKNANRATAEIRQWLKIAIEAEVHLEKRRKHEKGIVNDYALDLSEARASVCGRLDRLRRARCPGRVYRKSR</sequence>
<dbReference type="EMBL" id="FRCB01000007">
    <property type="protein sequence ID" value="SHM41018.1"/>
    <property type="molecule type" value="Genomic_DNA"/>
</dbReference>
<dbReference type="AlphaFoldDB" id="A0A1M7IK78"/>
<evidence type="ECO:0000313" key="1">
    <source>
        <dbReference type="EMBL" id="SHM41018.1"/>
    </source>
</evidence>
<name>A0A1M7IK78_9RHOB</name>
<gene>
    <name evidence="1" type="ORF">SAMN05443432_10799</name>
</gene>
<organism evidence="1 2">
    <name type="scientific">Roseovarius litoreus</name>
    <dbReference type="NCBI Taxonomy" id="1155722"/>
    <lineage>
        <taxon>Bacteria</taxon>
        <taxon>Pseudomonadati</taxon>
        <taxon>Pseudomonadota</taxon>
        <taxon>Alphaproteobacteria</taxon>
        <taxon>Rhodobacterales</taxon>
        <taxon>Roseobacteraceae</taxon>
        <taxon>Roseovarius</taxon>
    </lineage>
</organism>
<dbReference type="Proteomes" id="UP000322545">
    <property type="component" value="Unassembled WGS sequence"/>
</dbReference>
<reference evidence="1 2" key="1">
    <citation type="submission" date="2016-11" db="EMBL/GenBank/DDBJ databases">
        <authorList>
            <person name="Varghese N."/>
            <person name="Submissions S."/>
        </authorList>
    </citation>
    <scope>NUCLEOTIDE SEQUENCE [LARGE SCALE GENOMIC DNA]</scope>
    <source>
        <strain evidence="1 2">DSM 28249</strain>
    </source>
</reference>